<dbReference type="OrthoDB" id="1708005at2"/>
<dbReference type="eggNOG" id="ENOG50335CG">
    <property type="taxonomic scope" value="Bacteria"/>
</dbReference>
<dbReference type="HOGENOM" id="CLU_122392_1_0_9"/>
<dbReference type="EMBL" id="HG917868">
    <property type="protein sequence ID" value="CDM68109.1"/>
    <property type="molecule type" value="Genomic_DNA"/>
</dbReference>
<organism evidence="2 3">
    <name type="scientific">Clostridium bornimense</name>
    <dbReference type="NCBI Taxonomy" id="1216932"/>
    <lineage>
        <taxon>Bacteria</taxon>
        <taxon>Bacillati</taxon>
        <taxon>Bacillota</taxon>
        <taxon>Clostridia</taxon>
        <taxon>Eubacteriales</taxon>
        <taxon>Clostridiaceae</taxon>
        <taxon>Clostridium</taxon>
    </lineage>
</organism>
<feature type="transmembrane region" description="Helical" evidence="1">
    <location>
        <begin position="32"/>
        <end position="51"/>
    </location>
</feature>
<keyword evidence="3" id="KW-1185">Reference proteome</keyword>
<reference evidence="2 3" key="1">
    <citation type="submission" date="2013-11" db="EMBL/GenBank/DDBJ databases">
        <title>Complete genome sequence of Clostridum sp. M2/40.</title>
        <authorList>
            <person name="Wibberg D."/>
            <person name="Puehler A."/>
            <person name="Schlueter A."/>
        </authorList>
    </citation>
    <scope>NUCLEOTIDE SEQUENCE [LARGE SCALE GENOMIC DNA]</scope>
    <source>
        <strain evidence="3">M2/40</strain>
    </source>
</reference>
<gene>
    <name evidence="2" type="ORF">CM240_0945</name>
</gene>
<dbReference type="Proteomes" id="UP000019426">
    <property type="component" value="Chromosome M2/40_rep1"/>
</dbReference>
<protein>
    <submittedName>
        <fullName evidence="2">Putative membrane protein</fullName>
    </submittedName>
</protein>
<evidence type="ECO:0000313" key="2">
    <source>
        <dbReference type="EMBL" id="CDM68109.1"/>
    </source>
</evidence>
<accession>W6RWU7</accession>
<dbReference type="RefSeq" id="WP_044036962.1">
    <property type="nucleotide sequence ID" value="NZ_HG917868.1"/>
</dbReference>
<keyword evidence="1" id="KW-0812">Transmembrane</keyword>
<evidence type="ECO:0000256" key="1">
    <source>
        <dbReference type="SAM" id="Phobius"/>
    </source>
</evidence>
<name>W6RWU7_9CLOT</name>
<dbReference type="STRING" id="1216932.CM240_0945"/>
<feature type="transmembrane region" description="Helical" evidence="1">
    <location>
        <begin position="136"/>
        <end position="158"/>
    </location>
</feature>
<proteinExistence type="predicted"/>
<evidence type="ECO:0000313" key="3">
    <source>
        <dbReference type="Proteomes" id="UP000019426"/>
    </source>
</evidence>
<feature type="transmembrane region" description="Helical" evidence="1">
    <location>
        <begin position="106"/>
        <end position="124"/>
    </location>
</feature>
<dbReference type="PATRIC" id="fig|1216932.3.peg.932"/>
<feature type="transmembrane region" description="Helical" evidence="1">
    <location>
        <begin position="6"/>
        <end position="25"/>
    </location>
</feature>
<sequence>MKNVSNITRGGILTALSVIALYISSLLPTNKITILAILALIIPIAIIWTNIKTALAIYISTSILGILLIGLRGNVISYIILFGTYGFFKLFIEKLKKLYLEIPLKIIYFNISLVMIYLVVSNLVVDITTLKFKLPITLLILGANIVFLVADFIISLLIHEINEKYLKKLKF</sequence>
<feature type="transmembrane region" description="Helical" evidence="1">
    <location>
        <begin position="57"/>
        <end position="85"/>
    </location>
</feature>
<dbReference type="KEGG" id="clt:CM240_0945"/>
<dbReference type="AlphaFoldDB" id="W6RWU7"/>
<keyword evidence="1" id="KW-1133">Transmembrane helix</keyword>
<keyword evidence="1" id="KW-0472">Membrane</keyword>